<dbReference type="PANTHER" id="PTHR33823">
    <property type="entry name" value="RNA POLYMERASE-BINDING TRANSCRIPTION FACTOR DKSA-RELATED"/>
    <property type="match status" value="1"/>
</dbReference>
<evidence type="ECO:0000313" key="8">
    <source>
        <dbReference type="Proteomes" id="UP000184603"/>
    </source>
</evidence>
<reference evidence="7 8" key="1">
    <citation type="submission" date="2016-12" db="EMBL/GenBank/DDBJ databases">
        <authorList>
            <person name="Song W.-J."/>
            <person name="Kurnit D.M."/>
        </authorList>
    </citation>
    <scope>NUCLEOTIDE SEQUENCE [LARGE SCALE GENOMIC DNA]</scope>
    <source>
        <strain evidence="7 8">DSM 18488</strain>
    </source>
</reference>
<dbReference type="STRING" id="1121416.SAMN02745220_04603"/>
<keyword evidence="8" id="KW-1185">Reference proteome</keyword>
<dbReference type="GO" id="GO:0008270">
    <property type="term" value="F:zinc ion binding"/>
    <property type="evidence" value="ECO:0007669"/>
    <property type="project" value="UniProtKB-KW"/>
</dbReference>
<proteinExistence type="predicted"/>
<evidence type="ECO:0000256" key="3">
    <source>
        <dbReference type="ARBA" id="ARBA00022833"/>
    </source>
</evidence>
<dbReference type="SUPFAM" id="SSF109635">
    <property type="entry name" value="DnaK suppressor protein DksA, alpha-hairpin domain"/>
    <property type="match status" value="1"/>
</dbReference>
<keyword evidence="3" id="KW-0862">Zinc</keyword>
<protein>
    <submittedName>
        <fullName evidence="7">Transcriptional regulator, TraR/DksA family</fullName>
    </submittedName>
</protein>
<dbReference type="Gene3D" id="1.20.120.910">
    <property type="entry name" value="DksA, coiled-coil domain"/>
    <property type="match status" value="1"/>
</dbReference>
<feature type="domain" description="DnaK suppressor protein DksA N-terminal" evidence="6">
    <location>
        <begin position="22"/>
        <end position="92"/>
    </location>
</feature>
<dbReference type="Pfam" id="PF21157">
    <property type="entry name" value="DksA_N"/>
    <property type="match status" value="1"/>
</dbReference>
<dbReference type="Pfam" id="PF01258">
    <property type="entry name" value="zf-dskA_traR"/>
    <property type="match status" value="1"/>
</dbReference>
<feature type="domain" description="Zinc finger DksA/TraR C4-type" evidence="5">
    <location>
        <begin position="95"/>
        <end position="130"/>
    </location>
</feature>
<dbReference type="RefSeq" id="WP_200802457.1">
    <property type="nucleotide sequence ID" value="NZ_FRFE01000036.1"/>
</dbReference>
<sequence>MILRTIEQYRPTEDEEYMNSNQLEYFRVHLMMWRSELIASSRNFIQTLKEVDIRKPDPIDQSSANTEMTVDFQTRNHQNRLLRQIDYSLSRIAEGEYGYCEITGEEIGLRRLLARPVATMCVEVQERYERLPHRSMQDLYV</sequence>
<keyword evidence="2" id="KW-0863">Zinc-finger</keyword>
<dbReference type="EMBL" id="FRFE01000036">
    <property type="protein sequence ID" value="SHO52509.1"/>
    <property type="molecule type" value="Genomic_DNA"/>
</dbReference>
<evidence type="ECO:0000256" key="1">
    <source>
        <dbReference type="ARBA" id="ARBA00022723"/>
    </source>
</evidence>
<dbReference type="AlphaFoldDB" id="A0A1M7YIT3"/>
<evidence type="ECO:0000259" key="5">
    <source>
        <dbReference type="Pfam" id="PF01258"/>
    </source>
</evidence>
<dbReference type="PROSITE" id="PS51128">
    <property type="entry name" value="ZF_DKSA_2"/>
    <property type="match status" value="1"/>
</dbReference>
<dbReference type="Proteomes" id="UP000184603">
    <property type="component" value="Unassembled WGS sequence"/>
</dbReference>
<dbReference type="InterPro" id="IPR037187">
    <property type="entry name" value="DnaK_N"/>
</dbReference>
<evidence type="ECO:0000259" key="6">
    <source>
        <dbReference type="Pfam" id="PF21157"/>
    </source>
</evidence>
<evidence type="ECO:0000256" key="2">
    <source>
        <dbReference type="ARBA" id="ARBA00022771"/>
    </source>
</evidence>
<gene>
    <name evidence="7" type="ORF">SAMN02745220_04603</name>
</gene>
<organism evidence="7 8">
    <name type="scientific">Desulfopila aestuarii DSM 18488</name>
    <dbReference type="NCBI Taxonomy" id="1121416"/>
    <lineage>
        <taxon>Bacteria</taxon>
        <taxon>Pseudomonadati</taxon>
        <taxon>Thermodesulfobacteriota</taxon>
        <taxon>Desulfobulbia</taxon>
        <taxon>Desulfobulbales</taxon>
        <taxon>Desulfocapsaceae</taxon>
        <taxon>Desulfopila</taxon>
    </lineage>
</organism>
<dbReference type="InterPro" id="IPR000962">
    <property type="entry name" value="Znf_DskA_TraR"/>
</dbReference>
<keyword evidence="1" id="KW-0479">Metal-binding</keyword>
<accession>A0A1M7YIT3</accession>
<dbReference type="PANTHER" id="PTHR33823:SF2">
    <property type="entry name" value="RNA POLYMERASE-BINDING TRANSCRIPTION FACTOR DKSA"/>
    <property type="match status" value="1"/>
</dbReference>
<name>A0A1M7YIT3_9BACT</name>
<feature type="zinc finger region" description="dksA C4-type" evidence="4">
    <location>
        <begin position="100"/>
        <end position="124"/>
    </location>
</feature>
<evidence type="ECO:0000256" key="4">
    <source>
        <dbReference type="PROSITE-ProRule" id="PRU00510"/>
    </source>
</evidence>
<dbReference type="SUPFAM" id="SSF57716">
    <property type="entry name" value="Glucocorticoid receptor-like (DNA-binding domain)"/>
    <property type="match status" value="1"/>
</dbReference>
<dbReference type="InterPro" id="IPR048489">
    <property type="entry name" value="DksA_N"/>
</dbReference>
<evidence type="ECO:0000313" key="7">
    <source>
        <dbReference type="EMBL" id="SHO52509.1"/>
    </source>
</evidence>